<accession>A0ABD3YBM1</accession>
<proteinExistence type="predicted"/>
<dbReference type="RefSeq" id="WP_007377689.1">
    <property type="nucleotide sequence ID" value="NZ_JBBMQV010000033.1"/>
</dbReference>
<dbReference type="Proteomes" id="UP000027154">
    <property type="component" value="Unassembled WGS sequence"/>
</dbReference>
<evidence type="ECO:0000313" key="2">
    <source>
        <dbReference type="Proteomes" id="UP000027154"/>
    </source>
</evidence>
<dbReference type="EMBL" id="JJNZ01000017">
    <property type="protein sequence ID" value="KDC52247.1"/>
    <property type="molecule type" value="Genomic_DNA"/>
</dbReference>
<name>A0ABD3YBM1_9GAMM</name>
<evidence type="ECO:0000313" key="1">
    <source>
        <dbReference type="EMBL" id="KDC52247.1"/>
    </source>
</evidence>
<dbReference type="AlphaFoldDB" id="A0ABD3YBM1"/>
<reference evidence="1 2" key="1">
    <citation type="submission" date="2014-04" db="EMBL/GenBank/DDBJ databases">
        <title>Pseudoalteromonas galatheae sp. nov., isolated from a deep-sea polychaete near Canal Concepcion, Chile.</title>
        <authorList>
            <person name="Machado H.R."/>
            <person name="Gram L."/>
            <person name="Vynne N.G."/>
        </authorList>
    </citation>
    <scope>NUCLEOTIDE SEQUENCE [LARGE SCALE GENOMIC DNA]</scope>
    <source>
        <strain evidence="1 2">KMM216</strain>
    </source>
</reference>
<comment type="caution">
    <text evidence="1">The sequence shown here is derived from an EMBL/GenBank/DDBJ whole genome shotgun (WGS) entry which is preliminary data.</text>
</comment>
<sequence length="193" mass="22043">MHTYSETNTHELILTHQHKSTLYDAAKAKADSTRLLSEYDRKRYFDELFSHTVLAQLSDIKIELASHGYASEVITETAQLESGNTVVDFIYEVTFKFNGNLQSDDTIASGDSQMVFFTQPGSNHIACRYKTAQLNSQIQHLYFDDEGYSHFLANGESKTLWHGHLRNHSELASILDDFISLIFIEKRTSLSRI</sequence>
<gene>
    <name evidence="1" type="ORF">DC53_05975</name>
</gene>
<protein>
    <submittedName>
        <fullName evidence="1">Uncharacterized protein</fullName>
    </submittedName>
</protein>
<organism evidence="1 2">
    <name type="scientific">Pseudoalteromonas fuliginea</name>
    <dbReference type="NCBI Taxonomy" id="1872678"/>
    <lineage>
        <taxon>Bacteria</taxon>
        <taxon>Pseudomonadati</taxon>
        <taxon>Pseudomonadota</taxon>
        <taxon>Gammaproteobacteria</taxon>
        <taxon>Alteromonadales</taxon>
        <taxon>Pseudoalteromonadaceae</taxon>
        <taxon>Pseudoalteromonas</taxon>
    </lineage>
</organism>